<dbReference type="Proteomes" id="UP000435357">
    <property type="component" value="Unassembled WGS sequence"/>
</dbReference>
<dbReference type="EMBL" id="WACR01000005">
    <property type="protein sequence ID" value="KAB1064416.1"/>
    <property type="molecule type" value="Genomic_DNA"/>
</dbReference>
<gene>
    <name evidence="1" type="ORF">F3059_06855</name>
</gene>
<accession>A0A6N6MB09</accession>
<evidence type="ECO:0000313" key="1">
    <source>
        <dbReference type="EMBL" id="KAB1064416.1"/>
    </source>
</evidence>
<name>A0A6N6MB09_9FLAO</name>
<evidence type="ECO:0000313" key="2">
    <source>
        <dbReference type="Proteomes" id="UP000435357"/>
    </source>
</evidence>
<reference evidence="1 2" key="1">
    <citation type="submission" date="2019-09" db="EMBL/GenBank/DDBJ databases">
        <title>Genomes of Cryomorphaceae.</title>
        <authorList>
            <person name="Bowman J.P."/>
        </authorList>
    </citation>
    <scope>NUCLEOTIDE SEQUENCE [LARGE SCALE GENOMIC DNA]</scope>
    <source>
        <strain evidence="1 2">KCTC 52047</strain>
    </source>
</reference>
<dbReference type="AlphaFoldDB" id="A0A6N6MB09"/>
<organism evidence="1 2">
    <name type="scientific">Salibacter halophilus</name>
    <dbReference type="NCBI Taxonomy" id="1803916"/>
    <lineage>
        <taxon>Bacteria</taxon>
        <taxon>Pseudomonadati</taxon>
        <taxon>Bacteroidota</taxon>
        <taxon>Flavobacteriia</taxon>
        <taxon>Flavobacteriales</taxon>
        <taxon>Salibacteraceae</taxon>
        <taxon>Salibacter</taxon>
    </lineage>
</organism>
<proteinExistence type="predicted"/>
<comment type="caution">
    <text evidence="1">The sequence shown here is derived from an EMBL/GenBank/DDBJ whole genome shotgun (WGS) entry which is preliminary data.</text>
</comment>
<keyword evidence="2" id="KW-1185">Reference proteome</keyword>
<sequence>MNREVALSTLSISDPEISQEELLPQVQKQLFDIKNFIFMSTAVPYLFNAKRKRLVKIQDALDVLFGSDQLKQTDEERFGELEKPEKNPVFKDSDRAYTVLNETEQSTFETVIRKYEKLTSQEKLNFSRAQSAGYMNIFLSRLIELDCAYLILFYHFFENQFSVEQEKQKEVKQNDQVLTPEVLEIANNLGFNERKIGERITDLDQSNEEVKNLKKEFLRIHKTLKL</sequence>
<protein>
    <submittedName>
        <fullName evidence="1">Uncharacterized protein</fullName>
    </submittedName>
</protein>
<dbReference type="RefSeq" id="WP_151167565.1">
    <property type="nucleotide sequence ID" value="NZ_WACR01000005.1"/>
</dbReference>